<keyword evidence="2 9" id="KW-0479">Metal-binding</keyword>
<dbReference type="SUPFAM" id="SSF82895">
    <property type="entry name" value="TSP-1 type 1 repeat"/>
    <property type="match status" value="1"/>
</dbReference>
<feature type="region of interest" description="Disordered" evidence="11">
    <location>
        <begin position="633"/>
        <end position="655"/>
    </location>
</feature>
<keyword evidence="7" id="KW-0325">Glycoprotein</keyword>
<dbReference type="Gene3D" id="2.20.100.10">
    <property type="entry name" value="Thrombospondin type-1 (TSP1) repeat"/>
    <property type="match status" value="1"/>
</dbReference>
<evidence type="ECO:0000256" key="8">
    <source>
        <dbReference type="PROSITE-ProRule" id="PRU00059"/>
    </source>
</evidence>
<keyword evidence="5 9" id="KW-0482">Metalloprotease</keyword>
<dbReference type="SUPFAM" id="SSF55486">
    <property type="entry name" value="Metalloproteases ('zincins'), catalytic domain"/>
    <property type="match status" value="1"/>
</dbReference>
<dbReference type="Proteomes" id="UP000242188">
    <property type="component" value="Unassembled WGS sequence"/>
</dbReference>
<protein>
    <recommendedName>
        <fullName evidence="10">Metalloendopeptidase</fullName>
        <ecNumber evidence="10">3.4.24.-</ecNumber>
    </recommendedName>
</protein>
<dbReference type="InterPro" id="IPR036383">
    <property type="entry name" value="TSP1_rpt_sf"/>
</dbReference>
<dbReference type="InterPro" id="IPR006026">
    <property type="entry name" value="Peptidase_Metallo"/>
</dbReference>
<proteinExistence type="predicted"/>
<keyword evidence="4 9" id="KW-0862">Zinc</keyword>
<evidence type="ECO:0000256" key="3">
    <source>
        <dbReference type="ARBA" id="ARBA00022801"/>
    </source>
</evidence>
<dbReference type="EMBL" id="NEDP02004556">
    <property type="protein sequence ID" value="OWF45210.1"/>
    <property type="molecule type" value="Genomic_DNA"/>
</dbReference>
<dbReference type="OrthoDB" id="6156706at2759"/>
<dbReference type="SMART" id="SM00042">
    <property type="entry name" value="CUB"/>
    <property type="match status" value="1"/>
</dbReference>
<evidence type="ECO:0000256" key="2">
    <source>
        <dbReference type="ARBA" id="ARBA00022723"/>
    </source>
</evidence>
<feature type="active site" evidence="9">
    <location>
        <position position="269"/>
    </location>
</feature>
<dbReference type="Pfam" id="PF00090">
    <property type="entry name" value="TSP_1"/>
    <property type="match status" value="1"/>
</dbReference>
<evidence type="ECO:0000259" key="12">
    <source>
        <dbReference type="PROSITE" id="PS01180"/>
    </source>
</evidence>
<dbReference type="GO" id="GO:0008270">
    <property type="term" value="F:zinc ion binding"/>
    <property type="evidence" value="ECO:0007669"/>
    <property type="project" value="UniProtKB-UniRule"/>
</dbReference>
<evidence type="ECO:0000256" key="1">
    <source>
        <dbReference type="ARBA" id="ARBA00022670"/>
    </source>
</evidence>
<evidence type="ECO:0000313" key="14">
    <source>
        <dbReference type="EMBL" id="OWF45210.1"/>
    </source>
</evidence>
<keyword evidence="6" id="KW-1015">Disulfide bond</keyword>
<dbReference type="InterPro" id="IPR001506">
    <property type="entry name" value="Peptidase_M12A"/>
</dbReference>
<evidence type="ECO:0000256" key="9">
    <source>
        <dbReference type="PROSITE-ProRule" id="PRU01211"/>
    </source>
</evidence>
<dbReference type="Gene3D" id="2.60.120.290">
    <property type="entry name" value="Spermadhesin, CUB domain"/>
    <property type="match status" value="1"/>
</dbReference>
<evidence type="ECO:0000256" key="11">
    <source>
        <dbReference type="SAM" id="MobiDB-lite"/>
    </source>
</evidence>
<dbReference type="Pfam" id="PF01400">
    <property type="entry name" value="Astacin"/>
    <property type="match status" value="1"/>
</dbReference>
<dbReference type="InterPro" id="IPR000884">
    <property type="entry name" value="TSP1_rpt"/>
</dbReference>
<dbReference type="InterPro" id="IPR034035">
    <property type="entry name" value="Astacin-like_dom"/>
</dbReference>
<dbReference type="SMART" id="SM00209">
    <property type="entry name" value="TSP1"/>
    <property type="match status" value="1"/>
</dbReference>
<comment type="caution">
    <text evidence="8">Lacks conserved residue(s) required for the propagation of feature annotation.</text>
</comment>
<dbReference type="SMART" id="SM00235">
    <property type="entry name" value="ZnMc"/>
    <property type="match status" value="1"/>
</dbReference>
<feature type="compositionally biased region" description="Polar residues" evidence="11">
    <location>
        <begin position="646"/>
        <end position="655"/>
    </location>
</feature>
<comment type="cofactor">
    <cofactor evidence="9 10">
        <name>Zn(2+)</name>
        <dbReference type="ChEBI" id="CHEBI:29105"/>
    </cofactor>
    <text evidence="9 10">Binds 1 zinc ion per subunit.</text>
</comment>
<dbReference type="GO" id="GO:0006508">
    <property type="term" value="P:proteolysis"/>
    <property type="evidence" value="ECO:0007669"/>
    <property type="project" value="UniProtKB-KW"/>
</dbReference>
<evidence type="ECO:0000256" key="6">
    <source>
        <dbReference type="ARBA" id="ARBA00023157"/>
    </source>
</evidence>
<evidence type="ECO:0000256" key="5">
    <source>
        <dbReference type="ARBA" id="ARBA00023049"/>
    </source>
</evidence>
<comment type="caution">
    <text evidence="14">The sequence shown here is derived from an EMBL/GenBank/DDBJ whole genome shotgun (WGS) entry which is preliminary data.</text>
</comment>
<name>A0A210Q8Y8_MIZYE</name>
<dbReference type="PROSITE" id="PS01180">
    <property type="entry name" value="CUB"/>
    <property type="match status" value="1"/>
</dbReference>
<dbReference type="InterPro" id="IPR000859">
    <property type="entry name" value="CUB_dom"/>
</dbReference>
<evidence type="ECO:0000256" key="7">
    <source>
        <dbReference type="ARBA" id="ARBA00023180"/>
    </source>
</evidence>
<dbReference type="CDD" id="cd04280">
    <property type="entry name" value="ZnMc_astacin_like"/>
    <property type="match status" value="1"/>
</dbReference>
<accession>A0A210Q8Y8</accession>
<evidence type="ECO:0000313" key="15">
    <source>
        <dbReference type="Proteomes" id="UP000242188"/>
    </source>
</evidence>
<organism evidence="14 15">
    <name type="scientific">Mizuhopecten yessoensis</name>
    <name type="common">Japanese scallop</name>
    <name type="synonym">Patinopecten yessoensis</name>
    <dbReference type="NCBI Taxonomy" id="6573"/>
    <lineage>
        <taxon>Eukaryota</taxon>
        <taxon>Metazoa</taxon>
        <taxon>Spiralia</taxon>
        <taxon>Lophotrochozoa</taxon>
        <taxon>Mollusca</taxon>
        <taxon>Bivalvia</taxon>
        <taxon>Autobranchia</taxon>
        <taxon>Pteriomorphia</taxon>
        <taxon>Pectinida</taxon>
        <taxon>Pectinoidea</taxon>
        <taxon>Pectinidae</taxon>
        <taxon>Mizuhopecten</taxon>
    </lineage>
</organism>
<feature type="binding site" evidence="9">
    <location>
        <position position="272"/>
    </location>
    <ligand>
        <name>Zn(2+)</name>
        <dbReference type="ChEBI" id="CHEBI:29105"/>
        <note>catalytic</note>
    </ligand>
</feature>
<dbReference type="GO" id="GO:0004222">
    <property type="term" value="F:metalloendopeptidase activity"/>
    <property type="evidence" value="ECO:0007669"/>
    <property type="project" value="UniProtKB-UniRule"/>
</dbReference>
<evidence type="ECO:0000256" key="4">
    <source>
        <dbReference type="ARBA" id="ARBA00022833"/>
    </source>
</evidence>
<feature type="binding site" evidence="9">
    <location>
        <position position="268"/>
    </location>
    <ligand>
        <name>Zn(2+)</name>
        <dbReference type="ChEBI" id="CHEBI:29105"/>
        <note>catalytic</note>
    </ligand>
</feature>
<dbReference type="EC" id="3.4.24.-" evidence="10"/>
<reference evidence="14 15" key="1">
    <citation type="journal article" date="2017" name="Nat. Ecol. Evol.">
        <title>Scallop genome provides insights into evolution of bilaterian karyotype and development.</title>
        <authorList>
            <person name="Wang S."/>
            <person name="Zhang J."/>
            <person name="Jiao W."/>
            <person name="Li J."/>
            <person name="Xun X."/>
            <person name="Sun Y."/>
            <person name="Guo X."/>
            <person name="Huan P."/>
            <person name="Dong B."/>
            <person name="Zhang L."/>
            <person name="Hu X."/>
            <person name="Sun X."/>
            <person name="Wang J."/>
            <person name="Zhao C."/>
            <person name="Wang Y."/>
            <person name="Wang D."/>
            <person name="Huang X."/>
            <person name="Wang R."/>
            <person name="Lv J."/>
            <person name="Li Y."/>
            <person name="Zhang Z."/>
            <person name="Liu B."/>
            <person name="Lu W."/>
            <person name="Hui Y."/>
            <person name="Liang J."/>
            <person name="Zhou Z."/>
            <person name="Hou R."/>
            <person name="Li X."/>
            <person name="Liu Y."/>
            <person name="Li H."/>
            <person name="Ning X."/>
            <person name="Lin Y."/>
            <person name="Zhao L."/>
            <person name="Xing Q."/>
            <person name="Dou J."/>
            <person name="Li Y."/>
            <person name="Mao J."/>
            <person name="Guo H."/>
            <person name="Dou H."/>
            <person name="Li T."/>
            <person name="Mu C."/>
            <person name="Jiang W."/>
            <person name="Fu Q."/>
            <person name="Fu X."/>
            <person name="Miao Y."/>
            <person name="Liu J."/>
            <person name="Yu Q."/>
            <person name="Li R."/>
            <person name="Liao H."/>
            <person name="Li X."/>
            <person name="Kong Y."/>
            <person name="Jiang Z."/>
            <person name="Chourrout D."/>
            <person name="Li R."/>
            <person name="Bao Z."/>
        </authorList>
    </citation>
    <scope>NUCLEOTIDE SEQUENCE [LARGE SCALE GENOMIC DNA]</scope>
    <source>
        <strain evidence="14 15">PY_sf001</strain>
    </source>
</reference>
<dbReference type="InterPro" id="IPR024079">
    <property type="entry name" value="MetalloPept_cat_dom_sf"/>
</dbReference>
<feature type="domain" description="CUB" evidence="12">
    <location>
        <begin position="419"/>
        <end position="536"/>
    </location>
</feature>
<keyword evidence="15" id="KW-1185">Reference proteome</keyword>
<evidence type="ECO:0000259" key="13">
    <source>
        <dbReference type="PROSITE" id="PS51864"/>
    </source>
</evidence>
<dbReference type="PANTHER" id="PTHR10127:SF780">
    <property type="entry name" value="METALLOENDOPEPTIDASE"/>
    <property type="match status" value="1"/>
</dbReference>
<dbReference type="PROSITE" id="PS51864">
    <property type="entry name" value="ASTACIN"/>
    <property type="match status" value="1"/>
</dbReference>
<dbReference type="Gene3D" id="3.40.390.10">
    <property type="entry name" value="Collagenase (Catalytic Domain)"/>
    <property type="match status" value="1"/>
</dbReference>
<feature type="domain" description="Peptidase M12A" evidence="13">
    <location>
        <begin position="172"/>
        <end position="371"/>
    </location>
</feature>
<dbReference type="SUPFAM" id="SSF49854">
    <property type="entry name" value="Spermadhesin, CUB domain"/>
    <property type="match status" value="1"/>
</dbReference>
<keyword evidence="3 9" id="KW-0378">Hydrolase</keyword>
<dbReference type="InterPro" id="IPR035914">
    <property type="entry name" value="Sperma_CUB_dom_sf"/>
</dbReference>
<feature type="binding site" evidence="9">
    <location>
        <position position="278"/>
    </location>
    <ligand>
        <name>Zn(2+)</name>
        <dbReference type="ChEBI" id="CHEBI:29105"/>
        <note>catalytic</note>
    </ligand>
</feature>
<dbReference type="AlphaFoldDB" id="A0A210Q8Y8"/>
<gene>
    <name evidence="14" type="ORF">KP79_PYT23583</name>
</gene>
<keyword evidence="1 9" id="KW-0645">Protease</keyword>
<sequence>MTDHMCFVNKSEGSLVEGNLMEIVRRQMFPDDLMDRTKDQVNRMAVCLRDVLVCWILLFTKSLSMPHLRRSREVAHGDVRARLRSSLENRGFETQPLSIKDGQSLTDKMRVMRALAGIERRMEELHGFKKPEQRNFMSTVNYVYEMDIILTPQQAETIYEHGKIRQKRKMSASVTSLWNMPIYYYYGGTHTPQMEQLVESVIKEWEDLTCLNFSRSSGPVTWEQGNRNNVTIEFTPNGCWSYVGKKENANNIQKVSVDGCVYKGRIAHELGHVIGFWHEQARPDRNDHVIIEAPNIMDNKHGDFVQLSWQDIMAMGVPYDVGSVMHYGSTAFSKAGNPTVVSRIPNLQRALGQRHGLSFYDVKLANSVYCSGICHGVQLAQPCKHGGYQDPTQCTACRCPEGLSGDFCETTAPPVGLSCGGDINVTSTPTSIGHLQSFQKGHKCNWFIRAPHGMNVHLDLVGDFINFDTCYKDHFVTCDSFLEVRYSADLANTGARYCCSLKEGVGALISESNEMVVLLRGHNNGSIGFKANVWAESCGGCSLINTTLSMTTRVRPCFQTVFKTCRKTWKKKEWVPCKKVWFSSRVSNNCNKYRMVDMSRDETCTVVVPTCCSNFHLDGNFCVASSGAKDDDAVSPDIPSAPGPSNDDNATQQGSSDVIGWSTWSACSKACGGCGNKTRHRACSNPDSCGGDDNEEIEGCSFAPCETPIMTTCTRTVATKEFCPPWSDNTCTKYRTETYTCPDPDMMCCKGYVLQGGLCVAVNT</sequence>
<dbReference type="CDD" id="cd00041">
    <property type="entry name" value="CUB"/>
    <property type="match status" value="1"/>
</dbReference>
<dbReference type="PROSITE" id="PS50092">
    <property type="entry name" value="TSP1"/>
    <property type="match status" value="1"/>
</dbReference>
<dbReference type="PRINTS" id="PR00480">
    <property type="entry name" value="ASTACIN"/>
</dbReference>
<dbReference type="PANTHER" id="PTHR10127">
    <property type="entry name" value="DISCOIDIN, CUB, EGF, LAMININ , AND ZINC METALLOPROTEASE DOMAIN CONTAINING"/>
    <property type="match status" value="1"/>
</dbReference>
<evidence type="ECO:0000256" key="10">
    <source>
        <dbReference type="RuleBase" id="RU361183"/>
    </source>
</evidence>